<keyword evidence="4" id="KW-0539">Nucleus</keyword>
<dbReference type="Proteomes" id="UP000682733">
    <property type="component" value="Unassembled WGS sequence"/>
</dbReference>
<dbReference type="AlphaFoldDB" id="A0A813U784"/>
<evidence type="ECO:0000313" key="9">
    <source>
        <dbReference type="EMBL" id="CAF3605690.1"/>
    </source>
</evidence>
<reference evidence="7" key="1">
    <citation type="submission" date="2021-02" db="EMBL/GenBank/DDBJ databases">
        <authorList>
            <person name="Nowell W R."/>
        </authorList>
    </citation>
    <scope>NUCLEOTIDE SEQUENCE</scope>
</reference>
<feature type="coiled-coil region" evidence="5">
    <location>
        <begin position="380"/>
        <end position="421"/>
    </location>
</feature>
<dbReference type="GO" id="GO:0005634">
    <property type="term" value="C:nucleus"/>
    <property type="evidence" value="ECO:0007669"/>
    <property type="project" value="UniProtKB-SubCell"/>
</dbReference>
<evidence type="ECO:0000256" key="1">
    <source>
        <dbReference type="ARBA" id="ARBA00004123"/>
    </source>
</evidence>
<protein>
    <recommendedName>
        <fullName evidence="6">BZIP domain-containing protein</fullName>
    </recommendedName>
</protein>
<evidence type="ECO:0000256" key="2">
    <source>
        <dbReference type="ARBA" id="ARBA00023015"/>
    </source>
</evidence>
<dbReference type="SMART" id="SM00338">
    <property type="entry name" value="BRLZ"/>
    <property type="match status" value="1"/>
</dbReference>
<evidence type="ECO:0000256" key="4">
    <source>
        <dbReference type="ARBA" id="ARBA00023242"/>
    </source>
</evidence>
<dbReference type="PANTHER" id="PTHR19304">
    <property type="entry name" value="CYCLIC-AMP RESPONSE ELEMENT BINDING PROTEIN"/>
    <property type="match status" value="1"/>
</dbReference>
<comment type="caution">
    <text evidence="7">The sequence shown here is derived from an EMBL/GenBank/DDBJ whole genome shotgun (WGS) entry which is preliminary data.</text>
</comment>
<dbReference type="Proteomes" id="UP000681722">
    <property type="component" value="Unassembled WGS sequence"/>
</dbReference>
<dbReference type="SUPFAM" id="SSF57959">
    <property type="entry name" value="Leucine zipper domain"/>
    <property type="match status" value="1"/>
</dbReference>
<dbReference type="InterPro" id="IPR004827">
    <property type="entry name" value="bZIP"/>
</dbReference>
<keyword evidence="3" id="KW-0804">Transcription</keyword>
<dbReference type="Proteomes" id="UP000663829">
    <property type="component" value="Unassembled WGS sequence"/>
</dbReference>
<dbReference type="EMBL" id="CAJNOK010011534">
    <property type="protein sequence ID" value="CAF1142379.1"/>
    <property type="molecule type" value="Genomic_DNA"/>
</dbReference>
<dbReference type="OrthoDB" id="10038696at2759"/>
<dbReference type="InterPro" id="IPR051027">
    <property type="entry name" value="bZIP_transcription_factors"/>
</dbReference>
<dbReference type="EMBL" id="CAJNOQ010000600">
    <property type="protein sequence ID" value="CAF0819346.1"/>
    <property type="molecule type" value="Genomic_DNA"/>
</dbReference>
<feature type="domain" description="BZIP" evidence="6">
    <location>
        <begin position="362"/>
        <end position="425"/>
    </location>
</feature>
<comment type="subcellular location">
    <subcellularLocation>
        <location evidence="1">Nucleus</location>
    </subcellularLocation>
</comment>
<evidence type="ECO:0000256" key="3">
    <source>
        <dbReference type="ARBA" id="ARBA00023163"/>
    </source>
</evidence>
<evidence type="ECO:0000313" key="7">
    <source>
        <dbReference type="EMBL" id="CAF0819346.1"/>
    </source>
</evidence>
<proteinExistence type="predicted"/>
<evidence type="ECO:0000256" key="5">
    <source>
        <dbReference type="SAM" id="Coils"/>
    </source>
</evidence>
<keyword evidence="2" id="KW-0805">Transcription regulation</keyword>
<evidence type="ECO:0000313" key="8">
    <source>
        <dbReference type="EMBL" id="CAF1142379.1"/>
    </source>
</evidence>
<dbReference type="PROSITE" id="PS00036">
    <property type="entry name" value="BZIP_BASIC"/>
    <property type="match status" value="1"/>
</dbReference>
<dbReference type="EMBL" id="CAJOBA010027160">
    <property type="protein sequence ID" value="CAF3939726.1"/>
    <property type="molecule type" value="Genomic_DNA"/>
</dbReference>
<dbReference type="Proteomes" id="UP000677228">
    <property type="component" value="Unassembled WGS sequence"/>
</dbReference>
<organism evidence="7 11">
    <name type="scientific">Didymodactylos carnosus</name>
    <dbReference type="NCBI Taxonomy" id="1234261"/>
    <lineage>
        <taxon>Eukaryota</taxon>
        <taxon>Metazoa</taxon>
        <taxon>Spiralia</taxon>
        <taxon>Gnathifera</taxon>
        <taxon>Rotifera</taxon>
        <taxon>Eurotatoria</taxon>
        <taxon>Bdelloidea</taxon>
        <taxon>Philodinida</taxon>
        <taxon>Philodinidae</taxon>
        <taxon>Didymodactylos</taxon>
    </lineage>
</organism>
<sequence>MSLNEDLSPCALNTPSLPMSTTIIQHNPLSEAGTSYISSTTTTRTMTTLITVPNSFENPLIKIKNDLKQSFREPTTSPFQSILSSKTPTTIIRKEDVSEASPGILIPPSTAEVMSVIESIQGTKPSKTEATNLTESTQLHELTSIPDSSLSPKKKILLRSQSENELTATSAVLQADHQQFLSITDKPHEEENLTTESKLHASVMVNNTHNNTNNHASIQNVHHDFTSDASQTQSGNKYIQIVFNNQLHTFHLDQYGQPHDELPTTNKRTFQQTNMNNDETVSVIVQNQQNMSNEVTSSDQPFHQAKRSKVATAAAAAGTNGLRSYQTHTITPATTNSYQQQQQQSPPIAQPTVSGVAIGESDVRRRQIRDSNREAARRCRERRRQYIETLETNLEQQKQQNQKLELDIQHLKRENIQLKTILSETTITKLSKSSS</sequence>
<dbReference type="Pfam" id="PF00170">
    <property type="entry name" value="bZIP_1"/>
    <property type="match status" value="1"/>
</dbReference>
<keyword evidence="5" id="KW-0175">Coiled coil</keyword>
<evidence type="ECO:0000259" key="6">
    <source>
        <dbReference type="PROSITE" id="PS50217"/>
    </source>
</evidence>
<dbReference type="PROSITE" id="PS50217">
    <property type="entry name" value="BZIP"/>
    <property type="match status" value="1"/>
</dbReference>
<keyword evidence="11" id="KW-1185">Reference proteome</keyword>
<dbReference type="InterPro" id="IPR046347">
    <property type="entry name" value="bZIP_sf"/>
</dbReference>
<dbReference type="Gene3D" id="1.20.5.170">
    <property type="match status" value="1"/>
</dbReference>
<dbReference type="GO" id="GO:0003700">
    <property type="term" value="F:DNA-binding transcription factor activity"/>
    <property type="evidence" value="ECO:0007669"/>
    <property type="project" value="InterPro"/>
</dbReference>
<dbReference type="EMBL" id="CAJOBC010000600">
    <property type="protein sequence ID" value="CAF3605690.1"/>
    <property type="molecule type" value="Genomic_DNA"/>
</dbReference>
<evidence type="ECO:0000313" key="10">
    <source>
        <dbReference type="EMBL" id="CAF3939726.1"/>
    </source>
</evidence>
<evidence type="ECO:0000313" key="11">
    <source>
        <dbReference type="Proteomes" id="UP000663829"/>
    </source>
</evidence>
<gene>
    <name evidence="7" type="ORF">GPM918_LOCUS4462</name>
    <name evidence="8" type="ORF">OVA965_LOCUS21191</name>
    <name evidence="9" type="ORF">SRO942_LOCUS4463</name>
    <name evidence="10" type="ORF">TMI583_LOCUS21781</name>
</gene>
<name>A0A813U784_9BILA</name>
<accession>A0A813U784</accession>